<sequence length="1225" mass="141017">MANNNTYMNLNIIQWNCQSIRPKSRSFESFLNQEKIHIAVLSETWLEPESYFRISEYNTYRLDREDGYGGVAIMTHRSVKCVVCTTKSRNPGIELLHVKILNCQHIENIISIYCPSTVHTTQSDWDAIFSIGNSKTLILGDFNAHHSNWSLRTDRRGSDIFDTMLDYNFIHLNDGSFTRIRMVEGVLQQSSPDISFVSSDLSLLFNWKPTNETLGSDHLIIKLNLELTVNHEYQSKRNFKKSDWASYTKYIDEHLQHCVVPQDLQNLYDLLYNVMQEAAEKYIPNIKIPQNICNTFKPKPYWSPDLSRAVAERRLALANLRSCPTPRNLEILKEKISVAQRLIRGAKRKSFQQFCSSVDETSSASVMWRKMRWLKGRQVPNSSVDKEKAERLLSDLTPDFVCPSQPTFHSSNPALESLILMPELVNCIKNTDTAPGSDQISFSMIKYLPPSGKRMLLLIYNQCFSFGFVPSQWRHIKLIAIPKQSVNSSSALRPISLISCICKIFHAILAKRIEWFFEKQRFFPEDMVGFRKARSCLDNLTRLVSQIQLGFSKNSVTAACFIDIESAYNNVDIPCLLRILDQFGVGSKICSYLWSFLSKRRLQVTTYDCEIVRWTGRGLAQGDPLSPLLFNILTLNICKNIEQVNISQYADDFVLYSTNSNLDLAFQDLRPALRCTKELIDQLGLTMSTNKTKICVFKKGCFRRSIDFHFDDASIEVVNCVKYLGLWLDSSLRWGKHINEISQKVMKFINLLKVLSGPGWGLHQKHLRRLYISIVRSRIDYASFLFDNSCDSNLIKLDRAQNQALRVVGGFIRSTPIHVMESELCLPPLHIRRKYLAIKFLLKSKSFHNNKTIEVLENLALVTSSNYWLNKKLPLLTNILAQYASVPVHSSVQLEMFSLDRWISSIDMSTIIFDNIPSISQAKRHYSNVQLKHLCTTYIREQYLNFHTIFTDGSKDKQFGGAAFLDPILQNQMKFKIDSDVSIMHIELIAILEALSYILSINGDNFVILTDSKSSLQHLARHTSHMRGNPIAYVIYELILKLHSSSKTVCLQWIPSHIQLEENDMVDLLAKQACVEGVCMNITPLYSDYFGKAKQKCLELWQEYFDKRSKEKGIWYRTIQPEISRVPWIDCNLNRNLITIALRLRSGHIPSNKFNYLMKKVLSPNCDDCGVVDDVFHILMECVRNENKRINVFGHCKTYDIGICNVILAFPMSDKAKQLFELILR</sequence>
<dbReference type="Proteomes" id="UP001231518">
    <property type="component" value="Chromosome 28"/>
</dbReference>
<dbReference type="InterPro" id="IPR005135">
    <property type="entry name" value="Endo/exonuclease/phosphatase"/>
</dbReference>
<dbReference type="EMBL" id="JARGEI010000027">
    <property type="protein sequence ID" value="KAJ8707743.1"/>
    <property type="molecule type" value="Genomic_DNA"/>
</dbReference>
<reference evidence="3" key="1">
    <citation type="submission" date="2023-03" db="EMBL/GenBank/DDBJ databases">
        <title>Chromosome-level genomes of two armyworms, Mythimna separata and Mythimna loreyi, provide insights into the biosynthesis and reception of sex pheromones.</title>
        <authorList>
            <person name="Zhao H."/>
        </authorList>
    </citation>
    <scope>NUCLEOTIDE SEQUENCE</scope>
    <source>
        <strain evidence="3">BeijingLab</strain>
        <tissue evidence="3">Pupa</tissue>
    </source>
</reference>
<dbReference type="SUPFAM" id="SSF56672">
    <property type="entry name" value="DNA/RNA polymerases"/>
    <property type="match status" value="1"/>
</dbReference>
<dbReference type="GO" id="GO:0042575">
    <property type="term" value="C:DNA polymerase complex"/>
    <property type="evidence" value="ECO:0007669"/>
    <property type="project" value="UniProtKB-ARBA"/>
</dbReference>
<dbReference type="InterPro" id="IPR000477">
    <property type="entry name" value="RT_dom"/>
</dbReference>
<dbReference type="InterPro" id="IPR036397">
    <property type="entry name" value="RNaseH_sf"/>
</dbReference>
<dbReference type="Gene3D" id="3.60.10.10">
    <property type="entry name" value="Endonuclease/exonuclease/phosphatase"/>
    <property type="match status" value="1"/>
</dbReference>
<organism evidence="3 4">
    <name type="scientific">Mythimna separata</name>
    <name type="common">Oriental armyworm</name>
    <name type="synonym">Pseudaletia separata</name>
    <dbReference type="NCBI Taxonomy" id="271217"/>
    <lineage>
        <taxon>Eukaryota</taxon>
        <taxon>Metazoa</taxon>
        <taxon>Ecdysozoa</taxon>
        <taxon>Arthropoda</taxon>
        <taxon>Hexapoda</taxon>
        <taxon>Insecta</taxon>
        <taxon>Pterygota</taxon>
        <taxon>Neoptera</taxon>
        <taxon>Endopterygota</taxon>
        <taxon>Lepidoptera</taxon>
        <taxon>Glossata</taxon>
        <taxon>Ditrysia</taxon>
        <taxon>Noctuoidea</taxon>
        <taxon>Noctuidae</taxon>
        <taxon>Noctuinae</taxon>
        <taxon>Hadenini</taxon>
        <taxon>Mythimna</taxon>
    </lineage>
</organism>
<evidence type="ECO:0000259" key="1">
    <source>
        <dbReference type="PROSITE" id="PS50878"/>
    </source>
</evidence>
<feature type="domain" description="RNase H type-1" evidence="2">
    <location>
        <begin position="943"/>
        <end position="1075"/>
    </location>
</feature>
<name>A0AAD8DLG5_MYTSE</name>
<dbReference type="InterPro" id="IPR043502">
    <property type="entry name" value="DNA/RNA_pol_sf"/>
</dbReference>
<evidence type="ECO:0000259" key="2">
    <source>
        <dbReference type="PROSITE" id="PS50879"/>
    </source>
</evidence>
<comment type="caution">
    <text evidence="3">The sequence shown here is derived from an EMBL/GenBank/DDBJ whole genome shotgun (WGS) entry which is preliminary data.</text>
</comment>
<dbReference type="PANTHER" id="PTHR36688:SF2">
    <property type="entry name" value="ENDONUCLEASE_EXONUCLEASE_PHOSPHATASE DOMAIN-CONTAINING PROTEIN"/>
    <property type="match status" value="1"/>
</dbReference>
<dbReference type="PROSITE" id="PS50878">
    <property type="entry name" value="RT_POL"/>
    <property type="match status" value="1"/>
</dbReference>
<dbReference type="AlphaFoldDB" id="A0AAD8DLG5"/>
<dbReference type="SUPFAM" id="SSF53098">
    <property type="entry name" value="Ribonuclease H-like"/>
    <property type="match status" value="1"/>
</dbReference>
<evidence type="ECO:0008006" key="5">
    <source>
        <dbReference type="Google" id="ProtNLM"/>
    </source>
</evidence>
<dbReference type="Gene3D" id="3.30.420.10">
    <property type="entry name" value="Ribonuclease H-like superfamily/Ribonuclease H"/>
    <property type="match status" value="1"/>
</dbReference>
<dbReference type="SUPFAM" id="SSF56219">
    <property type="entry name" value="DNase I-like"/>
    <property type="match status" value="1"/>
</dbReference>
<dbReference type="InterPro" id="IPR052560">
    <property type="entry name" value="RdDP_mobile_element"/>
</dbReference>
<dbReference type="InterPro" id="IPR012337">
    <property type="entry name" value="RNaseH-like_sf"/>
</dbReference>
<accession>A0AAD8DLG5</accession>
<evidence type="ECO:0000313" key="4">
    <source>
        <dbReference type="Proteomes" id="UP001231518"/>
    </source>
</evidence>
<dbReference type="CDD" id="cd01650">
    <property type="entry name" value="RT_nLTR_like"/>
    <property type="match status" value="1"/>
</dbReference>
<protein>
    <recommendedName>
        <fullName evidence="5">RNA-directed DNA polymerase from mobile element jockey</fullName>
    </recommendedName>
</protein>
<dbReference type="PANTHER" id="PTHR36688">
    <property type="entry name" value="ENDO/EXONUCLEASE/PHOSPHATASE DOMAIN-CONTAINING PROTEIN"/>
    <property type="match status" value="1"/>
</dbReference>
<dbReference type="GO" id="GO:0004523">
    <property type="term" value="F:RNA-DNA hybrid ribonuclease activity"/>
    <property type="evidence" value="ECO:0007669"/>
    <property type="project" value="InterPro"/>
</dbReference>
<dbReference type="InterPro" id="IPR002156">
    <property type="entry name" value="RNaseH_domain"/>
</dbReference>
<dbReference type="PROSITE" id="PS50879">
    <property type="entry name" value="RNASE_H_1"/>
    <property type="match status" value="1"/>
</dbReference>
<proteinExistence type="predicted"/>
<dbReference type="Pfam" id="PF14529">
    <property type="entry name" value="Exo_endo_phos_2"/>
    <property type="match status" value="1"/>
</dbReference>
<dbReference type="InterPro" id="IPR036691">
    <property type="entry name" value="Endo/exonu/phosph_ase_sf"/>
</dbReference>
<dbReference type="GO" id="GO:0003676">
    <property type="term" value="F:nucleic acid binding"/>
    <property type="evidence" value="ECO:0007669"/>
    <property type="project" value="InterPro"/>
</dbReference>
<dbReference type="Pfam" id="PF00075">
    <property type="entry name" value="RNase_H"/>
    <property type="match status" value="1"/>
</dbReference>
<feature type="domain" description="Reverse transcriptase" evidence="1">
    <location>
        <begin position="462"/>
        <end position="732"/>
    </location>
</feature>
<dbReference type="GO" id="GO:0071897">
    <property type="term" value="P:DNA biosynthetic process"/>
    <property type="evidence" value="ECO:0007669"/>
    <property type="project" value="UniProtKB-ARBA"/>
</dbReference>
<gene>
    <name evidence="3" type="ORF">PYW07_011420</name>
</gene>
<evidence type="ECO:0000313" key="3">
    <source>
        <dbReference type="EMBL" id="KAJ8707743.1"/>
    </source>
</evidence>
<keyword evidence="4" id="KW-1185">Reference proteome</keyword>
<dbReference type="Pfam" id="PF00078">
    <property type="entry name" value="RVT_1"/>
    <property type="match status" value="1"/>
</dbReference>
<dbReference type="CDD" id="cd09276">
    <property type="entry name" value="Rnase_HI_RT_non_LTR"/>
    <property type="match status" value="1"/>
</dbReference>